<dbReference type="Proteomes" id="UP000011776">
    <property type="component" value="Unassembled WGS sequence"/>
</dbReference>
<comment type="caution">
    <text evidence="2">The sequence shown here is derived from an EMBL/GenBank/DDBJ whole genome shotgun (WGS) entry which is preliminary data.</text>
</comment>
<dbReference type="GO" id="GO:0051287">
    <property type="term" value="F:NAD binding"/>
    <property type="evidence" value="ECO:0007669"/>
    <property type="project" value="InterPro"/>
</dbReference>
<feature type="domain" description="Semialdehyde dehydrogenase NAD-binding" evidence="1">
    <location>
        <begin position="5"/>
        <end position="94"/>
    </location>
</feature>
<dbReference type="EMBL" id="AFME02000160">
    <property type="protein sequence ID" value="EMG11521.1"/>
    <property type="molecule type" value="Genomic_DNA"/>
</dbReference>
<reference evidence="2 3" key="1">
    <citation type="submission" date="2013-02" db="EMBL/GenBank/DDBJ databases">
        <authorList>
            <person name="Harkins D.M."/>
            <person name="Durkin A.S."/>
            <person name="Brinkac L.M."/>
            <person name="Haft D.H."/>
            <person name="Selengut J.D."/>
            <person name="Sanka R."/>
            <person name="DePew J."/>
            <person name="Purushe J."/>
            <person name="Tulsiani S.M."/>
            <person name="Graham G.C."/>
            <person name="Burns M.-A."/>
            <person name="Dohnt M.F."/>
            <person name="Smythe L.D."/>
            <person name="McKay D.B."/>
            <person name="Craig S.B."/>
            <person name="Vinetz J.M."/>
            <person name="Sutton G.G."/>
            <person name="Nierman W.C."/>
            <person name="Fouts D.E."/>
        </authorList>
    </citation>
    <scope>NUCLEOTIDE SEQUENCE [LARGE SCALE GENOMIC DNA]</scope>
    <source>
        <strain evidence="2 3">LT2186</strain>
    </source>
</reference>
<accession>M3I7Y6</accession>
<dbReference type="Pfam" id="PF01118">
    <property type="entry name" value="Semialdhyde_dh"/>
    <property type="match status" value="1"/>
</dbReference>
<evidence type="ECO:0000259" key="1">
    <source>
        <dbReference type="SMART" id="SM00859"/>
    </source>
</evidence>
<dbReference type="InterPro" id="IPR036291">
    <property type="entry name" value="NAD(P)-bd_dom_sf"/>
</dbReference>
<organism evidence="2 3">
    <name type="scientific">Leptospira interrogans serovar Grippotyphosa str. LT2186</name>
    <dbReference type="NCBI Taxonomy" id="1001599"/>
    <lineage>
        <taxon>Bacteria</taxon>
        <taxon>Pseudomonadati</taxon>
        <taxon>Spirochaetota</taxon>
        <taxon>Spirochaetia</taxon>
        <taxon>Leptospirales</taxon>
        <taxon>Leptospiraceae</taxon>
        <taxon>Leptospira</taxon>
    </lineage>
</organism>
<dbReference type="SMART" id="SM00859">
    <property type="entry name" value="Semialdhyde_dh"/>
    <property type="match status" value="1"/>
</dbReference>
<dbReference type="GO" id="GO:0009086">
    <property type="term" value="P:methionine biosynthetic process"/>
    <property type="evidence" value="ECO:0007669"/>
    <property type="project" value="TreeGrafter"/>
</dbReference>
<sequence length="124" mass="14013">MSRVKVAVLGATGSVGQRFIQLLDHHPFFEITHLCASENSAGKTYGEVMKTRWKISSDIPAYAKNLVITTPDPAKTKDVVLAFSGLDSNVAGEVEKIMQTPVFISFLILKIIEWIRRFRFFLRR</sequence>
<dbReference type="PANTHER" id="PTHR46718">
    <property type="entry name" value="ASPARTATE-SEMIALDEHYDE DEHYDROGENASE"/>
    <property type="match status" value="1"/>
</dbReference>
<gene>
    <name evidence="2" type="ORF">LEP1GSC151_5537</name>
</gene>
<dbReference type="GO" id="GO:0004073">
    <property type="term" value="F:aspartate-semialdehyde dehydrogenase activity"/>
    <property type="evidence" value="ECO:0007669"/>
    <property type="project" value="TreeGrafter"/>
</dbReference>
<dbReference type="CDD" id="cd02315">
    <property type="entry name" value="ScASADH_like_N"/>
    <property type="match status" value="1"/>
</dbReference>
<dbReference type="Gene3D" id="3.40.50.720">
    <property type="entry name" value="NAD(P)-binding Rossmann-like Domain"/>
    <property type="match status" value="1"/>
</dbReference>
<dbReference type="GO" id="GO:0009088">
    <property type="term" value="P:threonine biosynthetic process"/>
    <property type="evidence" value="ECO:0007669"/>
    <property type="project" value="TreeGrafter"/>
</dbReference>
<dbReference type="SUPFAM" id="SSF51735">
    <property type="entry name" value="NAD(P)-binding Rossmann-fold domains"/>
    <property type="match status" value="1"/>
</dbReference>
<proteinExistence type="predicted"/>
<dbReference type="BioCyc" id="LINT1001599:G11K9-1849-MONOMER"/>
<name>M3I7Y6_LEPIR</name>
<dbReference type="AlphaFoldDB" id="M3I7Y6"/>
<dbReference type="PANTHER" id="PTHR46718:SF1">
    <property type="entry name" value="ASPARTATE-SEMIALDEHYDE DEHYDROGENASE"/>
    <property type="match status" value="1"/>
</dbReference>
<evidence type="ECO:0000313" key="2">
    <source>
        <dbReference type="EMBL" id="EMG11521.1"/>
    </source>
</evidence>
<evidence type="ECO:0000313" key="3">
    <source>
        <dbReference type="Proteomes" id="UP000011776"/>
    </source>
</evidence>
<dbReference type="InterPro" id="IPR051823">
    <property type="entry name" value="ASADH-related"/>
</dbReference>
<protein>
    <submittedName>
        <fullName evidence="2">Putative dihydrodipicolinate reductase domain protein</fullName>
    </submittedName>
</protein>
<dbReference type="InterPro" id="IPR000534">
    <property type="entry name" value="Semialdehyde_DH_NAD-bd"/>
</dbReference>